<dbReference type="InterPro" id="IPR002355">
    <property type="entry name" value="Cu_oxidase_Cu_BS"/>
</dbReference>
<evidence type="ECO:0000259" key="5">
    <source>
        <dbReference type="Pfam" id="PF00394"/>
    </source>
</evidence>
<dbReference type="Proteomes" id="UP001652661">
    <property type="component" value="Chromosome 3R"/>
</dbReference>
<dbReference type="InterPro" id="IPR011706">
    <property type="entry name" value="Cu-oxidase_C"/>
</dbReference>
<evidence type="ECO:0000256" key="4">
    <source>
        <dbReference type="ARBA" id="ARBA00023008"/>
    </source>
</evidence>
<dbReference type="OMA" id="GFWLYHC"/>
<accession>A0A6P4ICE5</accession>
<dbReference type="CDD" id="cd13905">
    <property type="entry name" value="CuRO_3_tcLLC2_insect_like"/>
    <property type="match status" value="1"/>
</dbReference>
<dbReference type="InterPro" id="IPR008972">
    <property type="entry name" value="Cupredoxin"/>
</dbReference>
<dbReference type="CDD" id="cd13858">
    <property type="entry name" value="CuRO_1_tcLCC2_insect_like"/>
    <property type="match status" value="1"/>
</dbReference>
<keyword evidence="4" id="KW-0186">Copper</keyword>
<evidence type="ECO:0000259" key="7">
    <source>
        <dbReference type="Pfam" id="PF07732"/>
    </source>
</evidence>
<dbReference type="PANTHER" id="PTHR11709:SF394">
    <property type="entry name" value="FI03373P-RELATED"/>
    <property type="match status" value="1"/>
</dbReference>
<dbReference type="PROSITE" id="PS00079">
    <property type="entry name" value="MULTICOPPER_OXIDASE1"/>
    <property type="match status" value="1"/>
</dbReference>
<dbReference type="GO" id="GO:0006826">
    <property type="term" value="P:iron ion transport"/>
    <property type="evidence" value="ECO:0007669"/>
    <property type="project" value="TreeGrafter"/>
</dbReference>
<dbReference type="InterPro" id="IPR011707">
    <property type="entry name" value="Cu-oxidase-like_N"/>
</dbReference>
<comment type="similarity">
    <text evidence="1">Belongs to the multicopper oxidase family.</text>
</comment>
<dbReference type="RefSeq" id="XP_017026577.2">
    <property type="nucleotide sequence ID" value="XM_017171088.3"/>
</dbReference>
<keyword evidence="3" id="KW-0560">Oxidoreductase</keyword>
<dbReference type="OrthoDB" id="2121828at2759"/>
<proteinExistence type="inferred from homology"/>
<dbReference type="Gene3D" id="2.60.40.420">
    <property type="entry name" value="Cupredoxins - blue copper proteins"/>
    <property type="match status" value="3"/>
</dbReference>
<name>A0A6P4ICE5_DROKI</name>
<evidence type="ECO:0000259" key="6">
    <source>
        <dbReference type="Pfam" id="PF07731"/>
    </source>
</evidence>
<protein>
    <submittedName>
        <fullName evidence="9">Uncharacterized protein Mco3</fullName>
    </submittedName>
</protein>
<evidence type="ECO:0000256" key="3">
    <source>
        <dbReference type="ARBA" id="ARBA00023002"/>
    </source>
</evidence>
<dbReference type="AlphaFoldDB" id="A0A6P4ICE5"/>
<dbReference type="InterPro" id="IPR045087">
    <property type="entry name" value="Cu-oxidase_fam"/>
</dbReference>
<keyword evidence="8" id="KW-1185">Reference proteome</keyword>
<feature type="domain" description="Plastocyanin-like" evidence="7">
    <location>
        <begin position="165"/>
        <end position="276"/>
    </location>
</feature>
<gene>
    <name evidence="9" type="primary">Mco3</name>
</gene>
<evidence type="ECO:0000256" key="1">
    <source>
        <dbReference type="ARBA" id="ARBA00010609"/>
    </source>
</evidence>
<evidence type="ECO:0000313" key="8">
    <source>
        <dbReference type="Proteomes" id="UP001652661"/>
    </source>
</evidence>
<dbReference type="CDD" id="cd13884">
    <property type="entry name" value="CuRO_2_tcLCC_insect_like"/>
    <property type="match status" value="1"/>
</dbReference>
<dbReference type="PANTHER" id="PTHR11709">
    <property type="entry name" value="MULTI-COPPER OXIDASE"/>
    <property type="match status" value="1"/>
</dbReference>
<dbReference type="InterPro" id="IPR033138">
    <property type="entry name" value="Cu_oxidase_CS"/>
</dbReference>
<sequence length="699" mass="79805">MSTLLNIPIKTKVWVALLAKNFLRRLPVNQGASCPLRFAMSKRESKSLSSPWLLVILIGLSLVQLQAESLNEVSPEVKFEWPSFPWSRNKTTKGKPSSSLDLDLKNDYSQMELANFGDFDRHPCRRVCQQGQSQNCYYQLVVHNYQRLGPECQRCQYDDRACAAEHCIFGDGVPNPVMAVNRMVPGPPIELCENDTVVVDVLNYLGEPTAMHWHGVHMKRSPEMDGAPFITQYPLQPGEVQRYEFQVDRSGSLWYHSHVGWQRGFGVAGALIVRQTRQENQHAQLYDYDLVEHTLMVQDIFYDTNLQDVRNILVNGKGRNHLNQLPDNDNRHRYERLRVTPGYRYRMRVILNGIANCPVEFSIEQHKLLILSTDGNDIEPVLADGFFLTSAERFDFVLEANQYAKNYWIRIRGYEQCEGRNLYQGAVLSYRGSARTELPQGSILDNPKGRTSNEDLILVNDYRFSSFNSSGSSSLRQSLDKDNNVGTVALRSLDLAPWSRYTKFVTYYSSFGSQMAPNGEMLFQIDDISYNSPSISLLQGRHLYQDDGYFCNKSSLAAEGRRCERELCECVNVIRMPAYRPLEMVVANYMDNTHPFHIHGHTFRLVGQAVLGNLNDLRNIRELDRRGRLARLSDDSAAVAKDTVQIPGLGYIIVRFLSNNPGFWLYHCHIEAHAVQGMVAVLKIGEDHQMKTIPARVRC</sequence>
<dbReference type="SUPFAM" id="SSF49503">
    <property type="entry name" value="Cupredoxins"/>
    <property type="match status" value="3"/>
</dbReference>
<dbReference type="GO" id="GO:0005886">
    <property type="term" value="C:plasma membrane"/>
    <property type="evidence" value="ECO:0007669"/>
    <property type="project" value="TreeGrafter"/>
</dbReference>
<evidence type="ECO:0000256" key="2">
    <source>
        <dbReference type="ARBA" id="ARBA00022723"/>
    </source>
</evidence>
<evidence type="ECO:0000313" key="9">
    <source>
        <dbReference type="RefSeq" id="XP_017026577.2"/>
    </source>
</evidence>
<keyword evidence="2" id="KW-0479">Metal-binding</keyword>
<dbReference type="Pfam" id="PF00394">
    <property type="entry name" value="Cu-oxidase"/>
    <property type="match status" value="1"/>
</dbReference>
<dbReference type="Pfam" id="PF07731">
    <property type="entry name" value="Cu-oxidase_2"/>
    <property type="match status" value="1"/>
</dbReference>
<organism evidence="8 9">
    <name type="scientific">Drosophila kikkawai</name>
    <name type="common">Fruit fly</name>
    <dbReference type="NCBI Taxonomy" id="30033"/>
    <lineage>
        <taxon>Eukaryota</taxon>
        <taxon>Metazoa</taxon>
        <taxon>Ecdysozoa</taxon>
        <taxon>Arthropoda</taxon>
        <taxon>Hexapoda</taxon>
        <taxon>Insecta</taxon>
        <taxon>Pterygota</taxon>
        <taxon>Neoptera</taxon>
        <taxon>Endopterygota</taxon>
        <taxon>Diptera</taxon>
        <taxon>Brachycera</taxon>
        <taxon>Muscomorpha</taxon>
        <taxon>Ephydroidea</taxon>
        <taxon>Drosophilidae</taxon>
        <taxon>Drosophila</taxon>
        <taxon>Sophophora</taxon>
    </lineage>
</organism>
<dbReference type="InterPro" id="IPR001117">
    <property type="entry name" value="Cu-oxidase_2nd"/>
</dbReference>
<dbReference type="GO" id="GO:0005507">
    <property type="term" value="F:copper ion binding"/>
    <property type="evidence" value="ECO:0007669"/>
    <property type="project" value="InterPro"/>
</dbReference>
<dbReference type="GeneID" id="108077668"/>
<dbReference type="GO" id="GO:0016491">
    <property type="term" value="F:oxidoreductase activity"/>
    <property type="evidence" value="ECO:0007669"/>
    <property type="project" value="UniProtKB-KW"/>
</dbReference>
<dbReference type="PROSITE" id="PS00080">
    <property type="entry name" value="MULTICOPPER_OXIDASE2"/>
    <property type="match status" value="1"/>
</dbReference>
<feature type="domain" description="Plastocyanin-like" evidence="6">
    <location>
        <begin position="563"/>
        <end position="685"/>
    </location>
</feature>
<reference evidence="9" key="1">
    <citation type="submission" date="2025-08" db="UniProtKB">
        <authorList>
            <consortium name="RefSeq"/>
        </authorList>
    </citation>
    <scope>IDENTIFICATION</scope>
    <source>
        <strain evidence="9">14028-0561.14</strain>
        <tissue evidence="9">Whole fly</tissue>
    </source>
</reference>
<dbReference type="Pfam" id="PF07732">
    <property type="entry name" value="Cu-oxidase_3"/>
    <property type="match status" value="1"/>
</dbReference>
<feature type="domain" description="Plastocyanin-like" evidence="5">
    <location>
        <begin position="309"/>
        <end position="432"/>
    </location>
</feature>